<dbReference type="AlphaFoldDB" id="A0A183UD73"/>
<keyword evidence="2" id="KW-1185">Reference proteome</keyword>
<dbReference type="WBParaSite" id="TCNE_0000644301-mRNA-1">
    <property type="protein sequence ID" value="TCNE_0000644301-mRNA-1"/>
    <property type="gene ID" value="TCNE_0000644301"/>
</dbReference>
<evidence type="ECO:0000313" key="1">
    <source>
        <dbReference type="EMBL" id="VDM37764.1"/>
    </source>
</evidence>
<protein>
    <submittedName>
        <fullName evidence="1 3">Uncharacterized protein</fullName>
    </submittedName>
</protein>
<organism evidence="2 3">
    <name type="scientific">Toxocara canis</name>
    <name type="common">Canine roundworm</name>
    <dbReference type="NCBI Taxonomy" id="6265"/>
    <lineage>
        <taxon>Eukaryota</taxon>
        <taxon>Metazoa</taxon>
        <taxon>Ecdysozoa</taxon>
        <taxon>Nematoda</taxon>
        <taxon>Chromadorea</taxon>
        <taxon>Rhabditida</taxon>
        <taxon>Spirurina</taxon>
        <taxon>Ascaridomorpha</taxon>
        <taxon>Ascaridoidea</taxon>
        <taxon>Toxocaridae</taxon>
        <taxon>Toxocara</taxon>
    </lineage>
</organism>
<proteinExistence type="predicted"/>
<evidence type="ECO:0000313" key="2">
    <source>
        <dbReference type="Proteomes" id="UP000050794"/>
    </source>
</evidence>
<sequence>MSIWVHKELWYAYGSGHISLTYHPSSPHREPPIHVVILSLLGTSTRATVPHHNRLRCIPHFTKSMAALCWIGISHISVVKGLRAAGGGGYIAVLNRAVKELDVDGANTTVSIAHYPPLLFKDNHTDGPREMCPLLLLATSKLSANWSQYIVLCRTHVMHRTAAYGANRMLHEDATPRFSVICLVSER</sequence>
<dbReference type="EMBL" id="UYWY01019495">
    <property type="protein sequence ID" value="VDM37764.1"/>
    <property type="molecule type" value="Genomic_DNA"/>
</dbReference>
<dbReference type="Proteomes" id="UP000050794">
    <property type="component" value="Unassembled WGS sequence"/>
</dbReference>
<name>A0A183UD73_TOXCA</name>
<evidence type="ECO:0000313" key="3">
    <source>
        <dbReference type="WBParaSite" id="TCNE_0000644301-mRNA-1"/>
    </source>
</evidence>
<gene>
    <name evidence="1" type="ORF">TCNE_LOCUS6443</name>
</gene>
<reference evidence="1 2" key="2">
    <citation type="submission" date="2018-11" db="EMBL/GenBank/DDBJ databases">
        <authorList>
            <consortium name="Pathogen Informatics"/>
        </authorList>
    </citation>
    <scope>NUCLEOTIDE SEQUENCE [LARGE SCALE GENOMIC DNA]</scope>
</reference>
<reference evidence="3" key="1">
    <citation type="submission" date="2016-06" db="UniProtKB">
        <authorList>
            <consortium name="WormBaseParasite"/>
        </authorList>
    </citation>
    <scope>IDENTIFICATION</scope>
</reference>
<accession>A0A183UD73</accession>